<keyword evidence="4" id="KW-1185">Reference proteome</keyword>
<organism evidence="3 4">
    <name type="scientific">Nakamurella alba</name>
    <dbReference type="NCBI Taxonomy" id="2665158"/>
    <lineage>
        <taxon>Bacteria</taxon>
        <taxon>Bacillati</taxon>
        <taxon>Actinomycetota</taxon>
        <taxon>Actinomycetes</taxon>
        <taxon>Nakamurellales</taxon>
        <taxon>Nakamurellaceae</taxon>
        <taxon>Nakamurella</taxon>
    </lineage>
</organism>
<feature type="chain" id="PRO_5029766290" evidence="2">
    <location>
        <begin position="29"/>
        <end position="276"/>
    </location>
</feature>
<sequence length="276" mass="28375">MHRLVRSSVTAVVTVLCLVTLGMTGASGSSGPDGSNEPPGGAAPGGGTAFQLPVQMDAIYASVAPCRIVDTRFGGQSPLSSGSTKSYYVSGTTGFAPQGGKSGGCGIPSSATAVTVSMTAVDPSSVGFMRAWAAGTPEVTSTVLNYGTISTGTGATLPIRSPNGPHLTVKNFAGPTDLVIDVTGYYAPQMAAFVDVDGSLDWGTTRAVSSSRSSTGNYTVTFDRNISRCAFQVTPYAYNWVVATGPAGTNSVNVFIHDQYSPYTQHDTSFFMVVIC</sequence>
<protein>
    <submittedName>
        <fullName evidence="3">Uncharacterized protein</fullName>
    </submittedName>
</protein>
<dbReference type="RefSeq" id="WP_154769469.1">
    <property type="nucleotide sequence ID" value="NZ_WLYK01000006.1"/>
</dbReference>
<accession>A0A7K1FN11</accession>
<dbReference type="AlphaFoldDB" id="A0A7K1FN11"/>
<evidence type="ECO:0000256" key="2">
    <source>
        <dbReference type="SAM" id="SignalP"/>
    </source>
</evidence>
<evidence type="ECO:0000313" key="3">
    <source>
        <dbReference type="EMBL" id="MTD15470.1"/>
    </source>
</evidence>
<proteinExistence type="predicted"/>
<evidence type="ECO:0000313" key="4">
    <source>
        <dbReference type="Proteomes" id="UP000460221"/>
    </source>
</evidence>
<dbReference type="Proteomes" id="UP000460221">
    <property type="component" value="Unassembled WGS sequence"/>
</dbReference>
<keyword evidence="2" id="KW-0732">Signal</keyword>
<reference evidence="3 4" key="1">
    <citation type="submission" date="2019-11" db="EMBL/GenBank/DDBJ databases">
        <authorList>
            <person name="Jiang L.-Q."/>
        </authorList>
    </citation>
    <scope>NUCLEOTIDE SEQUENCE [LARGE SCALE GENOMIC DNA]</scope>
    <source>
        <strain evidence="3 4">YIM 132087</strain>
    </source>
</reference>
<feature type="region of interest" description="Disordered" evidence="1">
    <location>
        <begin position="27"/>
        <end position="48"/>
    </location>
</feature>
<feature type="signal peptide" evidence="2">
    <location>
        <begin position="1"/>
        <end position="28"/>
    </location>
</feature>
<gene>
    <name evidence="3" type="ORF">GIS00_16160</name>
</gene>
<evidence type="ECO:0000256" key="1">
    <source>
        <dbReference type="SAM" id="MobiDB-lite"/>
    </source>
</evidence>
<name>A0A7K1FN11_9ACTN</name>
<dbReference type="EMBL" id="WLYK01000006">
    <property type="protein sequence ID" value="MTD15470.1"/>
    <property type="molecule type" value="Genomic_DNA"/>
</dbReference>
<comment type="caution">
    <text evidence="3">The sequence shown here is derived from an EMBL/GenBank/DDBJ whole genome shotgun (WGS) entry which is preliminary data.</text>
</comment>